<dbReference type="NCBIfam" id="TIGR01443">
    <property type="entry name" value="intein_Cterm"/>
    <property type="match status" value="1"/>
</dbReference>
<dbReference type="InterPro" id="IPR031325">
    <property type="entry name" value="RHS_repeat"/>
</dbReference>
<dbReference type="Gene3D" id="2.60.120.200">
    <property type="match status" value="1"/>
</dbReference>
<dbReference type="Pfam" id="PF20148">
    <property type="entry name" value="DUF6531"/>
    <property type="match status" value="1"/>
</dbReference>
<reference evidence="4 5" key="1">
    <citation type="submission" date="2018-03" db="EMBL/GenBank/DDBJ databases">
        <title>Defining the species Micromonospora saelicesensis and Micromonospora noduli under the framework of genomics.</title>
        <authorList>
            <person name="Riesco R."/>
            <person name="Trujillo M.E."/>
        </authorList>
    </citation>
    <scope>NUCLEOTIDE SEQUENCE [LARGE SCALE GENOMIC DNA]</scope>
    <source>
        <strain evidence="4 5">MED15</strain>
    </source>
</reference>
<keyword evidence="1" id="KW-0677">Repeat</keyword>
<dbReference type="NCBIfam" id="NF033679">
    <property type="entry name" value="DNRLRE_dom"/>
    <property type="match status" value="1"/>
</dbReference>
<dbReference type="PROSITE" id="PS50817">
    <property type="entry name" value="INTEIN_N_TER"/>
    <property type="match status" value="1"/>
</dbReference>
<dbReference type="InterPro" id="IPR036844">
    <property type="entry name" value="Hint_dom_sf"/>
</dbReference>
<dbReference type="RefSeq" id="WP_112737463.1">
    <property type="nucleotide sequence ID" value="NZ_PYAC01000041.1"/>
</dbReference>
<dbReference type="InterPro" id="IPR022385">
    <property type="entry name" value="Rhs_assc_core"/>
</dbReference>
<dbReference type="SUPFAM" id="SSF49899">
    <property type="entry name" value="Concanavalin A-like lectins/glucanases"/>
    <property type="match status" value="1"/>
</dbReference>
<keyword evidence="5" id="KW-1185">Reference proteome</keyword>
<dbReference type="InterPro" id="IPR006530">
    <property type="entry name" value="YD"/>
</dbReference>
<dbReference type="Gene3D" id="2.180.10.10">
    <property type="entry name" value="RHS repeat-associated core"/>
    <property type="match status" value="5"/>
</dbReference>
<feature type="region of interest" description="Disordered" evidence="2">
    <location>
        <begin position="59"/>
        <end position="175"/>
    </location>
</feature>
<dbReference type="InterPro" id="IPR056823">
    <property type="entry name" value="TEN-like_YD-shell"/>
</dbReference>
<dbReference type="Pfam" id="PF25023">
    <property type="entry name" value="TEN_YD-shell"/>
    <property type="match status" value="2"/>
</dbReference>
<accession>A0ABX9CVQ2</accession>
<protein>
    <submittedName>
        <fullName evidence="4">tRNA(Glu)-specific nuclease WapA</fullName>
    </submittedName>
</protein>
<evidence type="ECO:0000313" key="5">
    <source>
        <dbReference type="Proteomes" id="UP000249045"/>
    </source>
</evidence>
<evidence type="ECO:0000256" key="1">
    <source>
        <dbReference type="ARBA" id="ARBA00022737"/>
    </source>
</evidence>
<dbReference type="EMBL" id="PYAC01000041">
    <property type="protein sequence ID" value="RAO10426.1"/>
    <property type="molecule type" value="Genomic_DNA"/>
</dbReference>
<dbReference type="Pfam" id="PF05593">
    <property type="entry name" value="RHS_repeat"/>
    <property type="match status" value="6"/>
</dbReference>
<dbReference type="CDD" id="cd00110">
    <property type="entry name" value="LamG"/>
    <property type="match status" value="1"/>
</dbReference>
<feature type="compositionally biased region" description="Basic and acidic residues" evidence="2">
    <location>
        <begin position="135"/>
        <end position="155"/>
    </location>
</feature>
<dbReference type="PANTHER" id="PTHR32305:SF15">
    <property type="entry name" value="PROTEIN RHSA-RELATED"/>
    <property type="match status" value="1"/>
</dbReference>
<proteinExistence type="predicted"/>
<dbReference type="Gene3D" id="2.170.16.10">
    <property type="entry name" value="Hedgehog/Intein (Hint) domain"/>
    <property type="match status" value="1"/>
</dbReference>
<feature type="domain" description="Hint" evidence="3">
    <location>
        <begin position="3027"/>
        <end position="3132"/>
    </location>
</feature>
<evidence type="ECO:0000313" key="4">
    <source>
        <dbReference type="EMBL" id="RAO10426.1"/>
    </source>
</evidence>
<dbReference type="InterPro" id="IPR001791">
    <property type="entry name" value="Laminin_G"/>
</dbReference>
<dbReference type="PANTHER" id="PTHR32305">
    <property type="match status" value="1"/>
</dbReference>
<dbReference type="InterPro" id="IPR030934">
    <property type="entry name" value="Intein_C"/>
</dbReference>
<dbReference type="Proteomes" id="UP000249045">
    <property type="component" value="Unassembled WGS sequence"/>
</dbReference>
<dbReference type="CDD" id="cd00081">
    <property type="entry name" value="Hint"/>
    <property type="match status" value="1"/>
</dbReference>
<feature type="compositionally biased region" description="Polar residues" evidence="2">
    <location>
        <begin position="163"/>
        <end position="174"/>
    </location>
</feature>
<gene>
    <name evidence="4" type="ORF">MED15_05642</name>
</gene>
<dbReference type="InterPro" id="IPR003587">
    <property type="entry name" value="Hint_dom_N"/>
</dbReference>
<name>A0ABX9CVQ2_9ACTN</name>
<feature type="compositionally biased region" description="Polar residues" evidence="2">
    <location>
        <begin position="1917"/>
        <end position="1929"/>
    </location>
</feature>
<dbReference type="InterPro" id="IPR045351">
    <property type="entry name" value="DUF6531"/>
</dbReference>
<organism evidence="4 5">
    <name type="scientific">Micromonospora noduli</name>
    <dbReference type="NCBI Taxonomy" id="709876"/>
    <lineage>
        <taxon>Bacteria</taxon>
        <taxon>Bacillati</taxon>
        <taxon>Actinomycetota</taxon>
        <taxon>Actinomycetes</taxon>
        <taxon>Micromonosporales</taxon>
        <taxon>Micromonosporaceae</taxon>
        <taxon>Micromonospora</taxon>
    </lineage>
</organism>
<evidence type="ECO:0000256" key="2">
    <source>
        <dbReference type="SAM" id="MobiDB-lite"/>
    </source>
</evidence>
<dbReference type="InterPro" id="IPR006141">
    <property type="entry name" value="Intein_N"/>
</dbReference>
<comment type="caution">
    <text evidence="4">The sequence shown here is derived from an EMBL/GenBank/DDBJ whole genome shotgun (WGS) entry which is preliminary data.</text>
</comment>
<evidence type="ECO:0000259" key="3">
    <source>
        <dbReference type="SMART" id="SM00306"/>
    </source>
</evidence>
<feature type="compositionally biased region" description="Pro residues" evidence="2">
    <location>
        <begin position="1341"/>
        <end position="1350"/>
    </location>
</feature>
<sequence>MSFSIRRLPDPRGRLTDLRGRLPRQRSVFGSGATRSVLAAALAGVLMLNLGGSGVTALPAGGARDRDGVASTGRGGGGAKPNQAWGSAAGKAHVTPGRPNRDLPKSQRGQYPLHKLADKPAPGRNRASVATAPVDDTRGFDKRTSRERPAERDVNQRVFDNADGTQTTEFSSAPVNYRKPDGTWAPIDHTLVAAADGWGTAADSVGLHLAGNGAASQLARLSFDADTEFGFGLAEASNAPGRVDGNAVTYPGVRPDVDLRLEPRAGGVKETLVLHSAKAPTSYVFPLNLRNLTAKLVDGQVVLSDRDGRQRGVIPAGYMVDAGSDTAGPATSTKVAYELVTTGGQTALKVTPDRAWLADPARRYPVEVDPTVGPPVAAINADSSMYVHGDRSIEGKDELLVGHSANDNAAAYLKFGNLVSRLQNHTIHGAALSAVNFDAGSCKARAVTVHPVTGSWSAGAGYSYPGPSVGGALVSRSFAHGYIALGQSKSACPAAGEMFDLGVGGRNLVQRWVNGQQANNGLSLRASTTDTLAWKKFAGTGTANPPALYVTHSPYNAGYAIPKPTPEPAVLRNQDGKVKVTVTNLGAEAWTPANYYLAYRVYNAQTGAAVTQQRAASLPTTLARGAKVTLDATVKRLEPGSYFLDFTMVRTGGAVFTDHQVPPGRIVLQVFDVPPVVQELYPENGYQAPTLTPLLWARAVDTDAAPGATLSFKFEICDRTDAGAATNCTNSGYQAKQSWVVPAGRMVWGKSYLWRSFVKDSANEVISPYSTMLSSVPQPDLLSRIATSPNAEQGREFDAQTGNFATSAVDATVVTVGPELNLVRTYNSLDPRTTGVFGAGWSSRYDMTLVPDNDGSGNVVVRYPDGQEVRFGKNPDGTYAPPPGRVAKLSVDSSSWKLVDRTGSTYQFSLLYKLQKITDNSGHSVNLTLDPMTGKLARAQVSNSQTNTAGRSLTFTWNGNRIATVSTDQVNGAKLTWNYTYNGDLLTKVCGPESACTNYAYAAGSHYRTAVLDAKPDSYYHLGEAEGTGAASDVAINLGKDAGTYRNNVTLGQPGVLEGTNGTAAAFNGTSAYLELPKGLVKKSRDVSVELWFKIGLTQTGGPLIGYQDKAVGTAATSGVPLLYTGTDGKLRGQFATGTIAPITSGITVNDNKWHHVVLSAMANTQTMYLDGVKVGDLTGQPIEHSLLTFNQVGLASATTPNSWPAWGGTAQRYFAGTIDEVAVYSRPIGPDTAKAHFQYAKPAAQQLTRVTLPSGRVATEVEYDTATDRVKEYTDDNGGTWKVGQPTVYGGDTDLRRSVQVLDPANRPYLYEYDALAGRLLRSGTPLGLETREEDRPGQTSPPPSPPPTEVCTQPDPNDPAFCTVIPGDAGGPIFVRHPLDGMAIRSFSYNEDGQQSKVTNENGDTVEMTYDSRGRLATRKSCRTSTQCFTNYYTYPASITDPFDPRIDLAVEQRDGRSSGPTDNGFLTTFTYRERTGQLLTQTNPDLSKVTHTYTSGGEAGVNGIPPSGLLASSITNGQTKPTTYAYYANGDLYKVTEPSGLVTEYTYDALGRRITEKVISDTYPAGVTTTITYDGHSRVATVTGPVTTDAVTGKQHQSRTVNEYDADGNPTKATVTDLLGGDPERVTSTEYDDEGRPVRVVDPEGNETSYGYDRFGNKTTMTDANGNRYDWAYTAQNKVAEVRLRDWRSDPAGTPATGTGDYLVLHSYSYDFAGRLASDTDAMGRRLEYKYYRDDLLEKITLKDFRNPDGSKRDYVVEENTYDGAGNVTRKVGANGTQITEHKPDKAGKVASTVLDPTGVRRTNTFTYDYNGNVKQTVRTGNPSNLNWEVLATSEVVDYTYDDAGNVLTEKVTAGSSTRVTSYTYDRRGLRTSVTDPRGNVSGADKAKYTSTFRYDELGRQIGQSGPTVLAESDGNTAVSTNPSSSVGYNTFGEQVAVKDPLGRVSTSEYDKLGRVVRSLAPTYQAPGATQPVTPEHKRRYDALGNVLEETDPAGTTSYTYDQLNRLTVRDEPSKTNDDRALTRYTYTRTGEVLSVTGPTGARVESTYDDLDRQVTQTVVERRPTTRNLVSKLAYDDAGNLTSSSSPTGATTVNTFNGAGDITRSTAPTGEAMIFGYDFAGRQVRVSDGLGRTTRVGYDQFGNRVSTMNLKADGTVLRTQSYGYDVAGNMTSSKDPYNTVTTYEYDAADQLVKQIEPTDADPITTTFGYDAAGNRTRYTDGRNNSTIYTYNTLGLPESAIEPSTASHPTAADRTWTVAYDADGNAVRLSAPGGVSRTRTYDAAGRLTVETGSGGDTPTVTRTLDYDQDGRLTSVNAPGGSNTYNWNDRGGLLSTAGPSGTASFDYNDDGRVTSRTDLTGTATFGYVKGRLDTLTDSITGQQQKLDYDAAGDVKTVDYGAGRVRTFGYDDYGRVASDVLRNAGGQTVASVTYGFDLNGHLTSKNTTGTAGAGNNTYDYDKAGRLISWTSPAGTVTYAWDASGNRVRAGSKTATFDERNRLLSDGDYTYAYTPRGTLRTRTSSGLAEQFSFDAFDRLTGAQNQTYTYDGLDRLASRTGNSFVYAGLGDEVVHDGYEYYGRGPNDELLATAQGADKRLSLTDAHGDVVAAINPADTQLSTLNDSTAYDPFGKKVTSTGSTGRLGFQGDWTDPDTGQVDMGARWYQPGTGTFTSRDSVNYTSGDSILANRYTYGAGAPLDFDDPDGHWPRWMKRAASVVSNTVSNVVSGAYTAYNYARNFVSTVAHYAWSGIKAVGRAISSSAKWLGEKTMNAVRYVGNKIQSGLNQVARAADWAKQQAKMVAQRIYQAKVAVTAAAKSAIKQAVKFTKLAVIPALTKPLITLGKVVSTGLKMAASVVAVTTMAIQDPQKFKQNLWLAAAQKLTPLVEGAEKIWDKATQFVEDHAAEIAGFAVGAVVGLGCGAAIGWTGVGAVACGALAGAVGSAVTGYMDGKRGWDLAGATAMGGLTGALGGALGSIGGQALGAGIRGLSGGLRSAGGKALNAGIGEARAIGSGMQNVGKKLLGGCPNSFTGETRVLMADGSSKRIDEVQVGEKVLATDPTTGRTEERAVTALIVGVGSKDLVEITIDIDGKQGDRTEKLTATAGHPFWVADQNRWVEAKDLASGYVFETADHQPASAVSTRKWSEQRRVYNLSVDVLHTYYVAAGDVQILVHNCGPTRLDAKLARDRAVDLQGLRNDYPNAAEKGTTAVMGVFNKATRKWSNRIAINGDGEMPSGWNLRAGEEFVQGAGHAEEAIIESLGPDEVIGFGGTSRNICRDVCYRLLNGNGMKFGGSGYFRGLPDKTPFSYFWQRGW</sequence>
<feature type="region of interest" description="Disordered" evidence="2">
    <location>
        <begin position="1908"/>
        <end position="1929"/>
    </location>
</feature>
<dbReference type="NCBIfam" id="TIGR01643">
    <property type="entry name" value="YD_repeat_2x"/>
    <property type="match status" value="8"/>
</dbReference>
<dbReference type="InterPro" id="IPR013320">
    <property type="entry name" value="ConA-like_dom_sf"/>
</dbReference>
<dbReference type="SUPFAM" id="SSF51294">
    <property type="entry name" value="Hedgehog/intein (Hint) domain"/>
    <property type="match status" value="1"/>
</dbReference>
<dbReference type="Pfam" id="PF07591">
    <property type="entry name" value="PT-HINT"/>
    <property type="match status" value="1"/>
</dbReference>
<dbReference type="PROSITE" id="PS50818">
    <property type="entry name" value="INTEIN_C_TER"/>
    <property type="match status" value="1"/>
</dbReference>
<dbReference type="InterPro" id="IPR050708">
    <property type="entry name" value="T6SS_VgrG/RHS"/>
</dbReference>
<dbReference type="Pfam" id="PF13385">
    <property type="entry name" value="Laminin_G_3"/>
    <property type="match status" value="1"/>
</dbReference>
<dbReference type="SMART" id="SM00306">
    <property type="entry name" value="HintN"/>
    <property type="match status" value="1"/>
</dbReference>
<feature type="region of interest" description="Disordered" evidence="2">
    <location>
        <begin position="1330"/>
        <end position="1361"/>
    </location>
</feature>
<dbReference type="NCBIfam" id="TIGR03696">
    <property type="entry name" value="Rhs_assc_core"/>
    <property type="match status" value="1"/>
</dbReference>